<dbReference type="PANTHER" id="PTHR43682">
    <property type="entry name" value="LACTATE UTILIZATION PROTEIN C"/>
    <property type="match status" value="1"/>
</dbReference>
<name>A0A5A8F7D3_9BACT</name>
<feature type="domain" description="LUD" evidence="1">
    <location>
        <begin position="47"/>
        <end position="151"/>
    </location>
</feature>
<dbReference type="OrthoDB" id="9794187at2"/>
<dbReference type="AlphaFoldDB" id="A0A5A8F7D3"/>
<evidence type="ECO:0000313" key="2">
    <source>
        <dbReference type="EMBL" id="KAA0259533.1"/>
    </source>
</evidence>
<accession>A0A5A8F7D3</accession>
<reference evidence="2 3" key="1">
    <citation type="submission" date="2019-06" db="EMBL/GenBank/DDBJ databases">
        <title>Genomic insights into carbon and energy metabolism of Deferribacter autotrophicus revealed new metabolic traits in the phylum Deferribacteres.</title>
        <authorList>
            <person name="Slobodkin A.I."/>
            <person name="Slobodkina G.B."/>
            <person name="Allioux M."/>
            <person name="Alain K."/>
            <person name="Jebbar M."/>
            <person name="Shadrin V."/>
            <person name="Kublanov I.V."/>
            <person name="Toshchakov S.V."/>
            <person name="Bonch-Osmolovskaya E.A."/>
        </authorList>
    </citation>
    <scope>NUCLEOTIDE SEQUENCE [LARGE SCALE GENOMIC DNA]</scope>
    <source>
        <strain evidence="2 3">SL50</strain>
    </source>
</reference>
<dbReference type="InterPro" id="IPR003741">
    <property type="entry name" value="LUD_dom"/>
</dbReference>
<evidence type="ECO:0000313" key="3">
    <source>
        <dbReference type="Proteomes" id="UP000322876"/>
    </source>
</evidence>
<dbReference type="SUPFAM" id="SSF100950">
    <property type="entry name" value="NagB/RpiA/CoA transferase-like"/>
    <property type="match status" value="1"/>
</dbReference>
<evidence type="ECO:0000259" key="1">
    <source>
        <dbReference type="Pfam" id="PF02589"/>
    </source>
</evidence>
<dbReference type="Pfam" id="PF02589">
    <property type="entry name" value="LUD_dom"/>
    <property type="match status" value="1"/>
</dbReference>
<organism evidence="2 3">
    <name type="scientific">Deferribacter autotrophicus</name>
    <dbReference type="NCBI Taxonomy" id="500465"/>
    <lineage>
        <taxon>Bacteria</taxon>
        <taxon>Pseudomonadati</taxon>
        <taxon>Deferribacterota</taxon>
        <taxon>Deferribacteres</taxon>
        <taxon>Deferribacterales</taxon>
        <taxon>Deferribacteraceae</taxon>
        <taxon>Deferribacter</taxon>
    </lineage>
</organism>
<dbReference type="PANTHER" id="PTHR43682:SF1">
    <property type="entry name" value="LACTATE UTILIZATION PROTEIN C"/>
    <property type="match status" value="1"/>
</dbReference>
<sequence>MVETFIQYSKLVGNKNHVLNEEDFLKIDLKKEYDFIYLPSYSIHKTLEIDKNGIAAAVIEADFGIAETGTAVIDSKNYNLRKATCLAEKLDIVIFKSKILKKLEDISTFLKEKTSEDSYIAFITGASRTADIERVLTIGVHGPCETNIFIINDR</sequence>
<protein>
    <recommendedName>
        <fullName evidence="1">LUD domain-containing protein</fullName>
    </recommendedName>
</protein>
<gene>
    <name evidence="2" type="ORF">FHQ18_01255</name>
</gene>
<dbReference type="EMBL" id="VFJB01000001">
    <property type="protein sequence ID" value="KAA0259533.1"/>
    <property type="molecule type" value="Genomic_DNA"/>
</dbReference>
<dbReference type="Proteomes" id="UP000322876">
    <property type="component" value="Unassembled WGS sequence"/>
</dbReference>
<dbReference type="InterPro" id="IPR024185">
    <property type="entry name" value="FTHF_cligase-like_sf"/>
</dbReference>
<proteinExistence type="predicted"/>
<dbReference type="Gene3D" id="3.40.50.10420">
    <property type="entry name" value="NagB/RpiA/CoA transferase-like"/>
    <property type="match status" value="1"/>
</dbReference>
<dbReference type="InterPro" id="IPR037171">
    <property type="entry name" value="NagB/RpiA_transferase-like"/>
</dbReference>
<keyword evidence="3" id="KW-1185">Reference proteome</keyword>
<dbReference type="RefSeq" id="WP_149265353.1">
    <property type="nucleotide sequence ID" value="NZ_VFJB01000001.1"/>
</dbReference>
<comment type="caution">
    <text evidence="2">The sequence shown here is derived from an EMBL/GenBank/DDBJ whole genome shotgun (WGS) entry which is preliminary data.</text>
</comment>